<proteinExistence type="predicted"/>
<comment type="caution">
    <text evidence="1">The sequence shown here is derived from an EMBL/GenBank/DDBJ whole genome shotgun (WGS) entry which is preliminary data.</text>
</comment>
<organism evidence="1 2">
    <name type="scientific">Candidatus Yanofskybacteria bacterium RIFCSPLOWO2_02_FULL_47_9b</name>
    <dbReference type="NCBI Taxonomy" id="1802708"/>
    <lineage>
        <taxon>Bacteria</taxon>
        <taxon>Candidatus Yanofskyibacteriota</taxon>
    </lineage>
</organism>
<dbReference type="Proteomes" id="UP000178155">
    <property type="component" value="Unassembled WGS sequence"/>
</dbReference>
<reference evidence="1 2" key="1">
    <citation type="journal article" date="2016" name="Nat. Commun.">
        <title>Thousands of microbial genomes shed light on interconnected biogeochemical processes in an aquifer system.</title>
        <authorList>
            <person name="Anantharaman K."/>
            <person name="Brown C.T."/>
            <person name="Hug L.A."/>
            <person name="Sharon I."/>
            <person name="Castelle C.J."/>
            <person name="Probst A.J."/>
            <person name="Thomas B.C."/>
            <person name="Singh A."/>
            <person name="Wilkins M.J."/>
            <person name="Karaoz U."/>
            <person name="Brodie E.L."/>
            <person name="Williams K.H."/>
            <person name="Hubbard S.S."/>
            <person name="Banfield J.F."/>
        </authorList>
    </citation>
    <scope>NUCLEOTIDE SEQUENCE [LARGE SCALE GENOMIC DNA]</scope>
</reference>
<name>A0A1F8H754_9BACT</name>
<gene>
    <name evidence="1" type="ORF">A3I39_02430</name>
</gene>
<dbReference type="EMBL" id="MGKW01000049">
    <property type="protein sequence ID" value="OGN32739.1"/>
    <property type="molecule type" value="Genomic_DNA"/>
</dbReference>
<sequence>MLRNIKIIIITVLVTLSGALGILEWRRSVVRADALTELNYNWSGYKTEKAKTEAVIKANAVIEQNRSFFDFSNSGASEDEMLIRQNQKTGQWELVR</sequence>
<evidence type="ECO:0000313" key="2">
    <source>
        <dbReference type="Proteomes" id="UP000178155"/>
    </source>
</evidence>
<accession>A0A1F8H754</accession>
<dbReference type="AlphaFoldDB" id="A0A1F8H754"/>
<protein>
    <submittedName>
        <fullName evidence="1">Uncharacterized protein</fullName>
    </submittedName>
</protein>
<evidence type="ECO:0000313" key="1">
    <source>
        <dbReference type="EMBL" id="OGN32739.1"/>
    </source>
</evidence>